<dbReference type="Gene3D" id="3.40.350.10">
    <property type="entry name" value="Creatinase/prolidase N-terminal domain"/>
    <property type="match status" value="1"/>
</dbReference>
<dbReference type="PANTHER" id="PTHR32268:SF11">
    <property type="entry name" value="HOMOSERINE O-ACETYLTRANSFERASE"/>
    <property type="match status" value="1"/>
</dbReference>
<feature type="compositionally biased region" description="Basic and acidic residues" evidence="3">
    <location>
        <begin position="508"/>
        <end position="521"/>
    </location>
</feature>
<dbReference type="SMART" id="SM01011">
    <property type="entry name" value="AMP_N"/>
    <property type="match status" value="1"/>
</dbReference>
<dbReference type="GO" id="GO:0030145">
    <property type="term" value="F:manganese ion binding"/>
    <property type="evidence" value="ECO:0007669"/>
    <property type="project" value="InterPro"/>
</dbReference>
<proteinExistence type="inferred from homology"/>
<dbReference type="InterPro" id="IPR036005">
    <property type="entry name" value="Creatinase/aminopeptidase-like"/>
</dbReference>
<dbReference type="PANTHER" id="PTHR32268">
    <property type="entry name" value="HOMOSERINE O-ACETYLTRANSFERASE"/>
    <property type="match status" value="1"/>
</dbReference>
<dbReference type="GO" id="GO:0009092">
    <property type="term" value="P:homoserine metabolic process"/>
    <property type="evidence" value="ECO:0007669"/>
    <property type="project" value="TreeGrafter"/>
</dbReference>
<dbReference type="HAMAP" id="MF_00296">
    <property type="entry name" value="MetX_acyltransf"/>
    <property type="match status" value="1"/>
</dbReference>
<dbReference type="SUPFAM" id="SSF55920">
    <property type="entry name" value="Creatinase/aminopeptidase"/>
    <property type="match status" value="1"/>
</dbReference>
<evidence type="ECO:0000313" key="6">
    <source>
        <dbReference type="Proteomes" id="UP000518752"/>
    </source>
</evidence>
<dbReference type="InterPro" id="IPR008220">
    <property type="entry name" value="HAT_MetX-like"/>
</dbReference>
<dbReference type="GO" id="GO:0009086">
    <property type="term" value="P:methionine biosynthetic process"/>
    <property type="evidence" value="ECO:0007669"/>
    <property type="project" value="TreeGrafter"/>
</dbReference>
<dbReference type="Gene3D" id="3.40.50.1820">
    <property type="entry name" value="alpha/beta hydrolase"/>
    <property type="match status" value="1"/>
</dbReference>
<accession>A0A8H5GR84</accession>
<sequence>MSVHFLRRHAIFYASAHSRSYATEAHNIAVKPSVYGQPLFKSHPHLTKPDEITPGITTEEYDNRRRRLINGLPDDSVVVSVAGSVKYMSGNIFYKFRQASDFWYLTGFEEPESAVILEKTHSSKGYRMTLFSSGGTDASKEQWDGASTTFSDVRRIFQADEARHIEDLPGHLRSVLQQYSNVYVDAPPVSARTRRGSKANTKTLLKYLHGQSDTDLITESLGRIKPKPLAPEVSRLRAIKSLSEQRIMRKAADISGRAHAKTMRFTRHGLSEGALATHFDYMCSLEGAQRLAYVPVVASGPNALIAELREVPVAYKTWGTLNEARDNVMIICHAFTSSADDSDWWGPLMGSGKAFDPRRYFVFCANVLGSPYGTASPISINPDTGKIYGPDFPPTSIRDDSVCRLHKLVLDHLGVNSVAVVIGGSMGGMAVLEWPLCTAPNYAKHIIPLATSARHSAWCISLGEAQRQSIYSDPGYLGGYYTTQPSSGLAAARMSAMLTYRSRDSFESRFGRKAPLQKESRQSPLTPPGSPKIQAKDDARVAHNDGYRNSKSYLRYQGDKFIARFDANCYIHITRKLDTHDVARDRALRGENEDAAFVRILSTLPARALVINISTHGLFTPSEQKEMAAHIPGAELVTVQSPDGHDGFLLEFEQINTHIMSFLKWEFPRLYEVGVWLECVSGHGEDEVGGFEIEKTSLFGEAEADITHW</sequence>
<gene>
    <name evidence="5" type="ORF">D9757_011995</name>
</gene>
<evidence type="ECO:0000256" key="3">
    <source>
        <dbReference type="SAM" id="MobiDB-lite"/>
    </source>
</evidence>
<dbReference type="Proteomes" id="UP000518752">
    <property type="component" value="Unassembled WGS sequence"/>
</dbReference>
<dbReference type="NCBIfam" id="TIGR01392">
    <property type="entry name" value="homoserO_Ac_trn"/>
    <property type="match status" value="1"/>
</dbReference>
<dbReference type="InterPro" id="IPR000073">
    <property type="entry name" value="AB_hydrolase_1"/>
</dbReference>
<dbReference type="InterPro" id="IPR000994">
    <property type="entry name" value="Pept_M24"/>
</dbReference>
<feature type="domain" description="Aminopeptidase P N-terminal" evidence="4">
    <location>
        <begin position="56"/>
        <end position="193"/>
    </location>
</feature>
<dbReference type="Pfam" id="PF00557">
    <property type="entry name" value="Peptidase_M24"/>
    <property type="match status" value="1"/>
</dbReference>
<dbReference type="InterPro" id="IPR029149">
    <property type="entry name" value="Creatin/AminoP/Spt16_N"/>
</dbReference>
<dbReference type="OrthoDB" id="191364at2759"/>
<keyword evidence="6" id="KW-1185">Reference proteome</keyword>
<protein>
    <recommendedName>
        <fullName evidence="4">Aminopeptidase P N-terminal domain-containing protein</fullName>
    </recommendedName>
</protein>
<keyword evidence="2" id="KW-0808">Transferase</keyword>
<dbReference type="EMBL" id="JAACJN010000125">
    <property type="protein sequence ID" value="KAF5369724.1"/>
    <property type="molecule type" value="Genomic_DNA"/>
</dbReference>
<dbReference type="AlphaFoldDB" id="A0A8H5GR84"/>
<organism evidence="5 6">
    <name type="scientific">Collybiopsis confluens</name>
    <dbReference type="NCBI Taxonomy" id="2823264"/>
    <lineage>
        <taxon>Eukaryota</taxon>
        <taxon>Fungi</taxon>
        <taxon>Dikarya</taxon>
        <taxon>Basidiomycota</taxon>
        <taxon>Agaricomycotina</taxon>
        <taxon>Agaricomycetes</taxon>
        <taxon>Agaricomycetidae</taxon>
        <taxon>Agaricales</taxon>
        <taxon>Marasmiineae</taxon>
        <taxon>Omphalotaceae</taxon>
        <taxon>Collybiopsis</taxon>
    </lineage>
</organism>
<dbReference type="Pfam" id="PF00561">
    <property type="entry name" value="Abhydrolase_1"/>
    <property type="match status" value="1"/>
</dbReference>
<name>A0A8H5GR84_9AGAR</name>
<dbReference type="GO" id="GO:0004414">
    <property type="term" value="F:homoserine O-acetyltransferase activity"/>
    <property type="evidence" value="ECO:0007669"/>
    <property type="project" value="TreeGrafter"/>
</dbReference>
<evidence type="ECO:0000256" key="2">
    <source>
        <dbReference type="ARBA" id="ARBA00022679"/>
    </source>
</evidence>
<dbReference type="SUPFAM" id="SSF53092">
    <property type="entry name" value="Creatinase/prolidase N-terminal domain"/>
    <property type="match status" value="1"/>
</dbReference>
<dbReference type="Pfam" id="PF05195">
    <property type="entry name" value="AMP_N"/>
    <property type="match status" value="1"/>
</dbReference>
<reference evidence="5 6" key="1">
    <citation type="journal article" date="2020" name="ISME J.">
        <title>Uncovering the hidden diversity of litter-decomposition mechanisms in mushroom-forming fungi.</title>
        <authorList>
            <person name="Floudas D."/>
            <person name="Bentzer J."/>
            <person name="Ahren D."/>
            <person name="Johansson T."/>
            <person name="Persson P."/>
            <person name="Tunlid A."/>
        </authorList>
    </citation>
    <scope>NUCLEOTIDE SEQUENCE [LARGE SCALE GENOMIC DNA]</scope>
    <source>
        <strain evidence="5 6">CBS 406.79</strain>
    </source>
</reference>
<comment type="similarity">
    <text evidence="1">Belongs to the AB hydrolase superfamily. MetX family.</text>
</comment>
<evidence type="ECO:0000313" key="5">
    <source>
        <dbReference type="EMBL" id="KAF5369724.1"/>
    </source>
</evidence>
<dbReference type="InterPro" id="IPR029058">
    <property type="entry name" value="AB_hydrolase_fold"/>
</dbReference>
<dbReference type="SUPFAM" id="SSF53474">
    <property type="entry name" value="alpha/beta-Hydrolases"/>
    <property type="match status" value="1"/>
</dbReference>
<dbReference type="GO" id="GO:0070006">
    <property type="term" value="F:metalloaminopeptidase activity"/>
    <property type="evidence" value="ECO:0007669"/>
    <property type="project" value="InterPro"/>
</dbReference>
<evidence type="ECO:0000259" key="4">
    <source>
        <dbReference type="SMART" id="SM01011"/>
    </source>
</evidence>
<dbReference type="Gene3D" id="3.90.230.10">
    <property type="entry name" value="Creatinase/methionine aminopeptidase superfamily"/>
    <property type="match status" value="1"/>
</dbReference>
<feature type="region of interest" description="Disordered" evidence="3">
    <location>
        <begin position="508"/>
        <end position="541"/>
    </location>
</feature>
<dbReference type="InterPro" id="IPR007865">
    <property type="entry name" value="Aminopep_P_N"/>
</dbReference>
<comment type="caution">
    <text evidence="5">The sequence shown here is derived from an EMBL/GenBank/DDBJ whole genome shotgun (WGS) entry which is preliminary data.</text>
</comment>
<evidence type="ECO:0000256" key="1">
    <source>
        <dbReference type="ARBA" id="ARBA00006886"/>
    </source>
</evidence>